<sequence length="285" mass="31568">MDDLPESQRRDFPSISTSWLSLGVVLVTFILLPERTLGFSEELWKLQQKLRRELGQVARSVSGNPIVRAILDAAYWLLRKLSGGRFSSPCLPPHSLRARLGGPTEVLVLWTAHQQPNPLHEETYILSWKVGGGKGSAWQEEAITENLCTEIGGARDRWGAILDLPEEAVTRIRVCAVNHLGRGEWSHEEVEVTTTRAKPGSKIRVVLAKGVRTCTQCANPIGKEPGAVAYAQLVCRSVFHPDCKHGPFCPKCRERVAQKVLPCCVCRGLIESWRQGSAEDAESES</sequence>
<evidence type="ECO:0000259" key="2">
    <source>
        <dbReference type="PROSITE" id="PS50853"/>
    </source>
</evidence>
<accession>A0A812KYZ1</accession>
<evidence type="ECO:0000313" key="3">
    <source>
        <dbReference type="EMBL" id="CAE7236160.1"/>
    </source>
</evidence>
<proteinExistence type="predicted"/>
<dbReference type="InterPro" id="IPR036116">
    <property type="entry name" value="FN3_sf"/>
</dbReference>
<name>A0A812KYZ1_9DINO</name>
<keyword evidence="1" id="KW-0472">Membrane</keyword>
<dbReference type="Proteomes" id="UP000604046">
    <property type="component" value="Unassembled WGS sequence"/>
</dbReference>
<dbReference type="Gene3D" id="2.60.40.10">
    <property type="entry name" value="Immunoglobulins"/>
    <property type="match status" value="1"/>
</dbReference>
<dbReference type="PROSITE" id="PS50853">
    <property type="entry name" value="FN3"/>
    <property type="match status" value="1"/>
</dbReference>
<gene>
    <name evidence="3" type="ORF">SNAT2548_LOCUS10150</name>
</gene>
<comment type="caution">
    <text evidence="3">The sequence shown here is derived from an EMBL/GenBank/DDBJ whole genome shotgun (WGS) entry which is preliminary data.</text>
</comment>
<protein>
    <recommendedName>
        <fullName evidence="2">Fibronectin type-III domain-containing protein</fullName>
    </recommendedName>
</protein>
<keyword evidence="1" id="KW-0812">Transmembrane</keyword>
<dbReference type="EMBL" id="CAJNDS010000824">
    <property type="protein sequence ID" value="CAE7236160.1"/>
    <property type="molecule type" value="Genomic_DNA"/>
</dbReference>
<keyword evidence="4" id="KW-1185">Reference proteome</keyword>
<evidence type="ECO:0000313" key="4">
    <source>
        <dbReference type="Proteomes" id="UP000604046"/>
    </source>
</evidence>
<dbReference type="CDD" id="cd00063">
    <property type="entry name" value="FN3"/>
    <property type="match status" value="1"/>
</dbReference>
<dbReference type="OrthoDB" id="418861at2759"/>
<evidence type="ECO:0000256" key="1">
    <source>
        <dbReference type="SAM" id="Phobius"/>
    </source>
</evidence>
<reference evidence="3" key="1">
    <citation type="submission" date="2021-02" db="EMBL/GenBank/DDBJ databases">
        <authorList>
            <person name="Dougan E. K."/>
            <person name="Rhodes N."/>
            <person name="Thang M."/>
            <person name="Chan C."/>
        </authorList>
    </citation>
    <scope>NUCLEOTIDE SEQUENCE</scope>
</reference>
<feature type="transmembrane region" description="Helical" evidence="1">
    <location>
        <begin position="12"/>
        <end position="32"/>
    </location>
</feature>
<dbReference type="SUPFAM" id="SSF49265">
    <property type="entry name" value="Fibronectin type III"/>
    <property type="match status" value="1"/>
</dbReference>
<organism evidence="3 4">
    <name type="scientific">Symbiodinium natans</name>
    <dbReference type="NCBI Taxonomy" id="878477"/>
    <lineage>
        <taxon>Eukaryota</taxon>
        <taxon>Sar</taxon>
        <taxon>Alveolata</taxon>
        <taxon>Dinophyceae</taxon>
        <taxon>Suessiales</taxon>
        <taxon>Symbiodiniaceae</taxon>
        <taxon>Symbiodinium</taxon>
    </lineage>
</organism>
<dbReference type="InterPro" id="IPR013783">
    <property type="entry name" value="Ig-like_fold"/>
</dbReference>
<feature type="domain" description="Fibronectin type-III" evidence="2">
    <location>
        <begin position="92"/>
        <end position="197"/>
    </location>
</feature>
<keyword evidence="1" id="KW-1133">Transmembrane helix</keyword>
<dbReference type="AlphaFoldDB" id="A0A812KYZ1"/>
<dbReference type="InterPro" id="IPR003961">
    <property type="entry name" value="FN3_dom"/>
</dbReference>